<feature type="transmembrane region" description="Helical" evidence="1">
    <location>
        <begin position="157"/>
        <end position="175"/>
    </location>
</feature>
<feature type="transmembrane region" description="Helical" evidence="1">
    <location>
        <begin position="187"/>
        <end position="205"/>
    </location>
</feature>
<feature type="transmembrane region" description="Helical" evidence="1">
    <location>
        <begin position="243"/>
        <end position="261"/>
    </location>
</feature>
<keyword evidence="3" id="KW-0012">Acyltransferase</keyword>
<dbReference type="InterPro" id="IPR050879">
    <property type="entry name" value="Acyltransferase_3"/>
</dbReference>
<feature type="domain" description="Acyltransferase 3" evidence="2">
    <location>
        <begin position="11"/>
        <end position="328"/>
    </location>
</feature>
<feature type="transmembrane region" description="Helical" evidence="1">
    <location>
        <begin position="217"/>
        <end position="237"/>
    </location>
</feature>
<keyword evidence="1" id="KW-1133">Transmembrane helix</keyword>
<dbReference type="PANTHER" id="PTHR23028:SF134">
    <property type="entry name" value="PUTATIVE (AFU_ORTHOLOGUE AFUA_4G08520)-RELATED"/>
    <property type="match status" value="1"/>
</dbReference>
<accession>A0A502FZF6</accession>
<feature type="transmembrane region" description="Helical" evidence="1">
    <location>
        <begin position="110"/>
        <end position="136"/>
    </location>
</feature>
<dbReference type="PANTHER" id="PTHR23028">
    <property type="entry name" value="ACETYLTRANSFERASE"/>
    <property type="match status" value="1"/>
</dbReference>
<feature type="transmembrane region" description="Helical" evidence="1">
    <location>
        <begin position="311"/>
        <end position="334"/>
    </location>
</feature>
<dbReference type="Proteomes" id="UP000319931">
    <property type="component" value="Unassembled WGS sequence"/>
</dbReference>
<keyword evidence="1" id="KW-0472">Membrane</keyword>
<evidence type="ECO:0000313" key="3">
    <source>
        <dbReference type="EMBL" id="TPG54761.1"/>
    </source>
</evidence>
<feature type="transmembrane region" description="Helical" evidence="1">
    <location>
        <begin position="40"/>
        <end position="59"/>
    </location>
</feature>
<sequence>MSARRETFELLDGLRGIAAIAVVIMHTSDQYGLVYAIPHAYMAVPFFFMLSGIVIAHAYENRIMRTSSPFAFLAIRIERLYPLLLLGLAVSLGIRIGFGDGAINHEIWLMLLAAICLIPWPGSSVFPLLAPQWSLAIEIWGNLVHRLILGRLSDRNLMLLVGLGGLAMAACGVYFGGLNIGWSFETLVGGVAIFAFCYPCGILLYRMRVQFRLPQITAPLWLVVLALLATICIPTPLLTTVNGLRDLACAILVFPLLLTAAMNERPSGFVQRISRWLGLLSYPLYIVHYPIVIKAASLLNRTGPSRIVEYISVPIIVALAIVIACLCLAIDMALRRRLKAIRGNRAIAQPAAAP</sequence>
<dbReference type="RefSeq" id="WP_140849915.1">
    <property type="nucleotide sequence ID" value="NZ_RCZC01000002.1"/>
</dbReference>
<evidence type="ECO:0000259" key="2">
    <source>
        <dbReference type="Pfam" id="PF01757"/>
    </source>
</evidence>
<dbReference type="EMBL" id="RCZC01000002">
    <property type="protein sequence ID" value="TPG54761.1"/>
    <property type="molecule type" value="Genomic_DNA"/>
</dbReference>
<organism evidence="3 4">
    <name type="scientific">Sphingomonas glacialis</name>
    <dbReference type="NCBI Taxonomy" id="658225"/>
    <lineage>
        <taxon>Bacteria</taxon>
        <taxon>Pseudomonadati</taxon>
        <taxon>Pseudomonadota</taxon>
        <taxon>Alphaproteobacteria</taxon>
        <taxon>Sphingomonadales</taxon>
        <taxon>Sphingomonadaceae</taxon>
        <taxon>Sphingomonas</taxon>
    </lineage>
</organism>
<protein>
    <submittedName>
        <fullName evidence="3">Acyltransferase</fullName>
    </submittedName>
</protein>
<comment type="caution">
    <text evidence="3">The sequence shown here is derived from an EMBL/GenBank/DDBJ whole genome shotgun (WGS) entry which is preliminary data.</text>
</comment>
<feature type="transmembrane region" description="Helical" evidence="1">
    <location>
        <begin position="80"/>
        <end position="98"/>
    </location>
</feature>
<dbReference type="Pfam" id="PF01757">
    <property type="entry name" value="Acyl_transf_3"/>
    <property type="match status" value="1"/>
</dbReference>
<dbReference type="GO" id="GO:0016747">
    <property type="term" value="F:acyltransferase activity, transferring groups other than amino-acyl groups"/>
    <property type="evidence" value="ECO:0007669"/>
    <property type="project" value="InterPro"/>
</dbReference>
<evidence type="ECO:0000256" key="1">
    <source>
        <dbReference type="SAM" id="Phobius"/>
    </source>
</evidence>
<dbReference type="InterPro" id="IPR002656">
    <property type="entry name" value="Acyl_transf_3_dom"/>
</dbReference>
<dbReference type="OrthoDB" id="9796461at2"/>
<reference evidence="3 4" key="1">
    <citation type="journal article" date="2019" name="Environ. Microbiol.">
        <title>Species interactions and distinct microbial communities in high Arctic permafrost affected cryosols are associated with the CH4 and CO2 gas fluxes.</title>
        <authorList>
            <person name="Altshuler I."/>
            <person name="Hamel J."/>
            <person name="Turney S."/>
            <person name="Magnuson E."/>
            <person name="Levesque R."/>
            <person name="Greer C."/>
            <person name="Whyte L.G."/>
        </authorList>
    </citation>
    <scope>NUCLEOTIDE SEQUENCE [LARGE SCALE GENOMIC DNA]</scope>
    <source>
        <strain evidence="3 4">E6.1</strain>
    </source>
</reference>
<proteinExistence type="predicted"/>
<feature type="transmembrane region" description="Helical" evidence="1">
    <location>
        <begin position="273"/>
        <end position="291"/>
    </location>
</feature>
<keyword evidence="3" id="KW-0808">Transferase</keyword>
<dbReference type="AlphaFoldDB" id="A0A502FZF6"/>
<keyword evidence="1" id="KW-0812">Transmembrane</keyword>
<name>A0A502FZF6_9SPHN</name>
<keyword evidence="4" id="KW-1185">Reference proteome</keyword>
<feature type="transmembrane region" description="Helical" evidence="1">
    <location>
        <begin position="12"/>
        <end position="28"/>
    </location>
</feature>
<gene>
    <name evidence="3" type="ORF">EAH76_09045</name>
</gene>
<evidence type="ECO:0000313" key="4">
    <source>
        <dbReference type="Proteomes" id="UP000319931"/>
    </source>
</evidence>